<dbReference type="EnsemblMetazoa" id="CLYHEMT017009.1">
    <property type="protein sequence ID" value="CLYHEMP017009.1"/>
    <property type="gene ID" value="CLYHEMG017009"/>
</dbReference>
<feature type="compositionally biased region" description="Polar residues" evidence="2">
    <location>
        <begin position="97"/>
        <end position="110"/>
    </location>
</feature>
<dbReference type="InterPro" id="IPR037732">
    <property type="entry name" value="C2A_Synaptotagmin-7"/>
</dbReference>
<dbReference type="PROSITE" id="PS50004">
    <property type="entry name" value="C2"/>
    <property type="match status" value="2"/>
</dbReference>
<evidence type="ECO:0000256" key="1">
    <source>
        <dbReference type="ARBA" id="ARBA00022737"/>
    </source>
</evidence>
<keyword evidence="6" id="KW-1185">Reference proteome</keyword>
<feature type="domain" description="C2" evidence="4">
    <location>
        <begin position="172"/>
        <end position="293"/>
    </location>
</feature>
<keyword evidence="3" id="KW-0472">Membrane</keyword>
<evidence type="ECO:0000259" key="4">
    <source>
        <dbReference type="PROSITE" id="PS50004"/>
    </source>
</evidence>
<dbReference type="Pfam" id="PF00168">
    <property type="entry name" value="C2"/>
    <property type="match status" value="2"/>
</dbReference>
<dbReference type="AlphaFoldDB" id="A0A7M5X346"/>
<dbReference type="OrthoDB" id="270970at2759"/>
<evidence type="ECO:0000313" key="5">
    <source>
        <dbReference type="EnsemblMetazoa" id="CLYHEMP017009.1"/>
    </source>
</evidence>
<keyword evidence="3" id="KW-1133">Transmembrane helix</keyword>
<dbReference type="InterPro" id="IPR035892">
    <property type="entry name" value="C2_domain_sf"/>
</dbReference>
<evidence type="ECO:0000256" key="2">
    <source>
        <dbReference type="SAM" id="MobiDB-lite"/>
    </source>
</evidence>
<dbReference type="GO" id="GO:0070382">
    <property type="term" value="C:exocytic vesicle"/>
    <property type="evidence" value="ECO:0007669"/>
    <property type="project" value="TreeGrafter"/>
</dbReference>
<dbReference type="Proteomes" id="UP000594262">
    <property type="component" value="Unplaced"/>
</dbReference>
<name>A0A7M5X346_9CNID</name>
<dbReference type="InterPro" id="IPR000008">
    <property type="entry name" value="C2_dom"/>
</dbReference>
<dbReference type="GO" id="GO:0006906">
    <property type="term" value="P:vesicle fusion"/>
    <property type="evidence" value="ECO:0007669"/>
    <property type="project" value="TreeGrafter"/>
</dbReference>
<dbReference type="PRINTS" id="PR00399">
    <property type="entry name" value="SYNAPTOTAGMN"/>
</dbReference>
<proteinExistence type="predicted"/>
<sequence>MVSASHKFKGILSNPVTYVIACSIVSTVAFFAICAWCFKRKNKRKRSDDGDTDAEDLADYPVSETSKRPLLGSSSSAKNKSNGFSFLNSSKDDGKSRSQNSLGKASNESPVNEMPGWGRKTLKFGSPPGDTTFESMGVQPKNKDLSQSYDSLVSSWASIPDEPEIPTDRGEDLGSIYFSVSYDVYDLVLKLTIQKAVNLPAKDLSGTSDPFVKVLLLPDKKNKLETRVKRKKLNPVWNEVFTFEGFPHQKLVQRTLYLQVLDYDRFSRNDPIGEIELPLSEVHLQSEPVPFVKKLSPCKRSADYLGDLLISMCYNPTSSQINIVVMKCTNLKVMDITGSCDPYVKIYLVYSGKRIDKKKTSIKRRALNPVWNENFDFDVPIDKIREISFILTVTDFDRLLPNEAIGQVIIGYRTAGTSLKHWTEMMNHPRKPIAMWHKIIKY</sequence>
<dbReference type="GO" id="GO:0000149">
    <property type="term" value="F:SNARE binding"/>
    <property type="evidence" value="ECO:0007669"/>
    <property type="project" value="TreeGrafter"/>
</dbReference>
<reference evidence="5" key="1">
    <citation type="submission" date="2021-01" db="UniProtKB">
        <authorList>
            <consortium name="EnsemblMetazoa"/>
        </authorList>
    </citation>
    <scope>IDENTIFICATION</scope>
</reference>
<dbReference type="FunFam" id="2.60.40.150:FF:000209">
    <property type="entry name" value="Synaptotagmin 4"/>
    <property type="match status" value="1"/>
</dbReference>
<accession>A0A7M5X346</accession>
<dbReference type="CDD" id="cd08386">
    <property type="entry name" value="C2A_Synaptotagmin-7"/>
    <property type="match status" value="1"/>
</dbReference>
<dbReference type="GO" id="GO:0098793">
    <property type="term" value="C:presynapse"/>
    <property type="evidence" value="ECO:0007669"/>
    <property type="project" value="GOC"/>
</dbReference>
<dbReference type="GO" id="GO:0005509">
    <property type="term" value="F:calcium ion binding"/>
    <property type="evidence" value="ECO:0007669"/>
    <property type="project" value="TreeGrafter"/>
</dbReference>
<feature type="domain" description="C2" evidence="4">
    <location>
        <begin position="304"/>
        <end position="437"/>
    </location>
</feature>
<feature type="transmembrane region" description="Helical" evidence="3">
    <location>
        <begin position="16"/>
        <end position="38"/>
    </location>
</feature>
<dbReference type="SUPFAM" id="SSF49562">
    <property type="entry name" value="C2 domain (Calcium/lipid-binding domain, CaLB)"/>
    <property type="match status" value="2"/>
</dbReference>
<feature type="region of interest" description="Disordered" evidence="2">
    <location>
        <begin position="44"/>
        <end position="125"/>
    </location>
</feature>
<feature type="compositionally biased region" description="Low complexity" evidence="2">
    <location>
        <begin position="70"/>
        <end position="86"/>
    </location>
</feature>
<keyword evidence="1" id="KW-0677">Repeat</keyword>
<dbReference type="GO" id="GO:0030424">
    <property type="term" value="C:axon"/>
    <property type="evidence" value="ECO:0007669"/>
    <property type="project" value="TreeGrafter"/>
</dbReference>
<dbReference type="GO" id="GO:0005886">
    <property type="term" value="C:plasma membrane"/>
    <property type="evidence" value="ECO:0007669"/>
    <property type="project" value="TreeGrafter"/>
</dbReference>
<dbReference type="GeneID" id="136820521"/>
<dbReference type="GO" id="GO:0001786">
    <property type="term" value="F:phosphatidylserine binding"/>
    <property type="evidence" value="ECO:0007669"/>
    <property type="project" value="TreeGrafter"/>
</dbReference>
<dbReference type="GO" id="GO:0030276">
    <property type="term" value="F:clathrin binding"/>
    <property type="evidence" value="ECO:0007669"/>
    <property type="project" value="TreeGrafter"/>
</dbReference>
<evidence type="ECO:0000313" key="6">
    <source>
        <dbReference type="Proteomes" id="UP000594262"/>
    </source>
</evidence>
<organism evidence="5 6">
    <name type="scientific">Clytia hemisphaerica</name>
    <dbReference type="NCBI Taxonomy" id="252671"/>
    <lineage>
        <taxon>Eukaryota</taxon>
        <taxon>Metazoa</taxon>
        <taxon>Cnidaria</taxon>
        <taxon>Hydrozoa</taxon>
        <taxon>Hydroidolina</taxon>
        <taxon>Leptothecata</taxon>
        <taxon>Obeliida</taxon>
        <taxon>Clytiidae</taxon>
        <taxon>Clytia</taxon>
    </lineage>
</organism>
<dbReference type="Gene3D" id="2.60.40.150">
    <property type="entry name" value="C2 domain"/>
    <property type="match status" value="2"/>
</dbReference>
<dbReference type="PANTHER" id="PTHR10024:SF344">
    <property type="entry name" value="SYNAPTOTAGMIN-7"/>
    <property type="match status" value="1"/>
</dbReference>
<keyword evidence="3" id="KW-0812">Transmembrane</keyword>
<dbReference type="SMART" id="SM00239">
    <property type="entry name" value="C2"/>
    <property type="match status" value="2"/>
</dbReference>
<dbReference type="GO" id="GO:0048791">
    <property type="term" value="P:calcium ion-regulated exocytosis of neurotransmitter"/>
    <property type="evidence" value="ECO:0007669"/>
    <property type="project" value="TreeGrafter"/>
</dbReference>
<dbReference type="PRINTS" id="PR00360">
    <property type="entry name" value="C2DOMAIN"/>
</dbReference>
<dbReference type="PANTHER" id="PTHR10024">
    <property type="entry name" value="SYNAPTOTAGMIN"/>
    <property type="match status" value="1"/>
</dbReference>
<dbReference type="GO" id="GO:0005544">
    <property type="term" value="F:calcium-dependent phospholipid binding"/>
    <property type="evidence" value="ECO:0007669"/>
    <property type="project" value="InterPro"/>
</dbReference>
<evidence type="ECO:0000256" key="3">
    <source>
        <dbReference type="SAM" id="Phobius"/>
    </source>
</evidence>
<dbReference type="InterPro" id="IPR001565">
    <property type="entry name" value="Synaptotagmin"/>
</dbReference>
<protein>
    <recommendedName>
        <fullName evidence="4">C2 domain-containing protein</fullName>
    </recommendedName>
</protein>
<dbReference type="RefSeq" id="XP_066932807.1">
    <property type="nucleotide sequence ID" value="XM_067076706.1"/>
</dbReference>